<evidence type="ECO:0000313" key="3">
    <source>
        <dbReference type="Proteomes" id="UP000008795"/>
    </source>
</evidence>
<organism evidence="2 3">
    <name type="scientific">Bacteroides xylanisolvens XB1A</name>
    <dbReference type="NCBI Taxonomy" id="657309"/>
    <lineage>
        <taxon>Bacteria</taxon>
        <taxon>Pseudomonadati</taxon>
        <taxon>Bacteroidota</taxon>
        <taxon>Bacteroidia</taxon>
        <taxon>Bacteroidales</taxon>
        <taxon>Bacteroidaceae</taxon>
        <taxon>Bacteroides</taxon>
    </lineage>
</organism>
<sequence length="42" mass="4747">MLYNKAPFDPESTASTGTWGQGIDNFRQPSYRNMGFSVNLTF</sequence>
<dbReference type="AlphaFoldDB" id="D6CZ11"/>
<dbReference type="HOGENOM" id="CLU_3247732_0_0_10"/>
<dbReference type="EMBL" id="FP929033">
    <property type="protein sequence ID" value="CBK67413.1"/>
    <property type="molecule type" value="Genomic_DNA"/>
</dbReference>
<evidence type="ECO:0000313" key="2">
    <source>
        <dbReference type="EMBL" id="CBK67413.1"/>
    </source>
</evidence>
<dbReference type="eggNOG" id="COG4771">
    <property type="taxonomic scope" value="Bacteria"/>
</dbReference>
<proteinExistence type="predicted"/>
<dbReference type="KEGG" id="bxy:BXY_23470"/>
<dbReference type="Proteomes" id="UP000008795">
    <property type="component" value="Chromosome"/>
</dbReference>
<accession>D6CZ11</accession>
<reference evidence="2 3" key="2">
    <citation type="submission" date="2010-03" db="EMBL/GenBank/DDBJ databases">
        <authorList>
            <person name="Pajon A."/>
        </authorList>
    </citation>
    <scope>NUCLEOTIDE SEQUENCE [LARGE SCALE GENOMIC DNA]</scope>
    <source>
        <strain evidence="2 3">XB1A</strain>
    </source>
</reference>
<evidence type="ECO:0008006" key="4">
    <source>
        <dbReference type="Google" id="ProtNLM"/>
    </source>
</evidence>
<reference evidence="2 3" key="1">
    <citation type="submission" date="2010-03" db="EMBL/GenBank/DDBJ databases">
        <title>The genome sequence of Bacteriodes xylanisolvens XB1A.</title>
        <authorList>
            <consortium name="metaHIT consortium -- http://www.metahit.eu/"/>
            <person name="Pajon A."/>
            <person name="Turner K."/>
            <person name="Parkhill J."/>
            <person name="Bernalier A."/>
        </authorList>
    </citation>
    <scope>NUCLEOTIDE SEQUENCE [LARGE SCALE GENOMIC DNA]</scope>
    <source>
        <strain evidence="2 3">XB1A</strain>
    </source>
</reference>
<dbReference type="PATRIC" id="fig|657309.4.peg.1146"/>
<name>D6CZ11_9BACE</name>
<feature type="region of interest" description="Disordered" evidence="1">
    <location>
        <begin position="1"/>
        <end position="23"/>
    </location>
</feature>
<evidence type="ECO:0000256" key="1">
    <source>
        <dbReference type="SAM" id="MobiDB-lite"/>
    </source>
</evidence>
<gene>
    <name evidence="2" type="ORF">BXY_23470</name>
</gene>
<protein>
    <recommendedName>
        <fullName evidence="4">TonB dependent receptor</fullName>
    </recommendedName>
</protein>